<protein>
    <recommendedName>
        <fullName evidence="8">V-ATPase proteolipid subunit C-like domain-containing protein</fullName>
    </recommendedName>
</protein>
<feature type="domain" description="V-ATPase proteolipid subunit C-like" evidence="8">
    <location>
        <begin position="35"/>
        <end position="73"/>
    </location>
</feature>
<keyword evidence="6" id="KW-0406">Ion transport</keyword>
<evidence type="ECO:0000313" key="10">
    <source>
        <dbReference type="Proteomes" id="UP000472272"/>
    </source>
</evidence>
<accession>A0A670IH75</accession>
<dbReference type="GO" id="GO:0033177">
    <property type="term" value="C:proton-transporting two-sector ATPase complex, proton-transporting domain"/>
    <property type="evidence" value="ECO:0007669"/>
    <property type="project" value="InterPro"/>
</dbReference>
<keyword evidence="4" id="KW-0812">Transmembrane</keyword>
<dbReference type="PANTHER" id="PTHR10263">
    <property type="entry name" value="V-TYPE PROTON ATPASE PROTEOLIPID SUBUNIT"/>
    <property type="match status" value="1"/>
</dbReference>
<evidence type="ECO:0000313" key="9">
    <source>
        <dbReference type="Ensembl" id="ENSPMRP00000011440.1"/>
    </source>
</evidence>
<dbReference type="InterPro" id="IPR002379">
    <property type="entry name" value="ATPase_proteolipid_c-like_dom"/>
</dbReference>
<dbReference type="Pfam" id="PF00137">
    <property type="entry name" value="ATP-synt_C"/>
    <property type="match status" value="1"/>
</dbReference>
<dbReference type="AlphaFoldDB" id="A0A670IH75"/>
<reference evidence="9 10" key="1">
    <citation type="journal article" date="2019" name="Proc. Natl. Acad. Sci. U.S.A.">
        <title>Regulatory changes in pterin and carotenoid genes underlie balanced color polymorphisms in the wall lizard.</title>
        <authorList>
            <person name="Andrade P."/>
            <person name="Pinho C."/>
            <person name="Perez I de Lanuza G."/>
            <person name="Afonso S."/>
            <person name="Brejcha J."/>
            <person name="Rubin C.J."/>
            <person name="Wallerman O."/>
            <person name="Pereira P."/>
            <person name="Sabatino S.J."/>
            <person name="Bellati A."/>
            <person name="Pellitteri-Rosa D."/>
            <person name="Bosakova Z."/>
            <person name="Bunikis I."/>
            <person name="Carretero M.A."/>
            <person name="Feiner N."/>
            <person name="Marsik P."/>
            <person name="Pauperio F."/>
            <person name="Salvi D."/>
            <person name="Soler L."/>
            <person name="While G.M."/>
            <person name="Uller T."/>
            <person name="Font E."/>
            <person name="Andersson L."/>
            <person name="Carneiro M."/>
        </authorList>
    </citation>
    <scope>NUCLEOTIDE SEQUENCE</scope>
</reference>
<dbReference type="Ensembl" id="ENSPMRT00000012220.1">
    <property type="protein sequence ID" value="ENSPMRP00000011440.1"/>
    <property type="gene ID" value="ENSPMRG00000007660.1"/>
</dbReference>
<evidence type="ECO:0000259" key="8">
    <source>
        <dbReference type="Pfam" id="PF00137"/>
    </source>
</evidence>
<evidence type="ECO:0000256" key="7">
    <source>
        <dbReference type="ARBA" id="ARBA00023136"/>
    </source>
</evidence>
<keyword evidence="5" id="KW-1133">Transmembrane helix</keyword>
<proteinExistence type="inferred from homology"/>
<organism evidence="9 10">
    <name type="scientific">Podarcis muralis</name>
    <name type="common">Wall lizard</name>
    <name type="synonym">Lacerta muralis</name>
    <dbReference type="NCBI Taxonomy" id="64176"/>
    <lineage>
        <taxon>Eukaryota</taxon>
        <taxon>Metazoa</taxon>
        <taxon>Chordata</taxon>
        <taxon>Craniata</taxon>
        <taxon>Vertebrata</taxon>
        <taxon>Euteleostomi</taxon>
        <taxon>Lepidosauria</taxon>
        <taxon>Squamata</taxon>
        <taxon>Bifurcata</taxon>
        <taxon>Unidentata</taxon>
        <taxon>Episquamata</taxon>
        <taxon>Laterata</taxon>
        <taxon>Lacertibaenia</taxon>
        <taxon>Lacertidae</taxon>
        <taxon>Podarcis</taxon>
    </lineage>
</organism>
<comment type="similarity">
    <text evidence="2">Belongs to the V-ATPase proteolipid subunit family.</text>
</comment>
<keyword evidence="3" id="KW-0813">Transport</keyword>
<reference evidence="9" key="3">
    <citation type="submission" date="2025-09" db="UniProtKB">
        <authorList>
            <consortium name="Ensembl"/>
        </authorList>
    </citation>
    <scope>IDENTIFICATION</scope>
</reference>
<evidence type="ECO:0000256" key="4">
    <source>
        <dbReference type="ARBA" id="ARBA00022692"/>
    </source>
</evidence>
<evidence type="ECO:0000256" key="1">
    <source>
        <dbReference type="ARBA" id="ARBA00004141"/>
    </source>
</evidence>
<evidence type="ECO:0000256" key="6">
    <source>
        <dbReference type="ARBA" id="ARBA00023065"/>
    </source>
</evidence>
<reference evidence="9" key="2">
    <citation type="submission" date="2025-08" db="UniProtKB">
        <authorList>
            <consortium name="Ensembl"/>
        </authorList>
    </citation>
    <scope>IDENTIFICATION</scope>
</reference>
<dbReference type="SUPFAM" id="SSF81333">
    <property type="entry name" value="F1F0 ATP synthase subunit C"/>
    <property type="match status" value="1"/>
</dbReference>
<name>A0A670IH75_PODMU</name>
<dbReference type="Gene3D" id="1.20.120.610">
    <property type="entry name" value="lithium bound rotor ring of v- atpase"/>
    <property type="match status" value="1"/>
</dbReference>
<dbReference type="GO" id="GO:0015078">
    <property type="term" value="F:proton transmembrane transporter activity"/>
    <property type="evidence" value="ECO:0007669"/>
    <property type="project" value="InterPro"/>
</dbReference>
<sequence length="97" mass="9914">MSAVSPPAGLSLLYSGLGLTTATTNTGIRICYSMFGAGLTVGLSNLFCCICVGIVGSGAALTDAQNASLFVKSSLWKSLAVPSDSLESSWLSCRCLK</sequence>
<comment type="subcellular location">
    <subcellularLocation>
        <location evidence="1">Membrane</location>
        <topology evidence="1">Multi-pass membrane protein</topology>
    </subcellularLocation>
</comment>
<keyword evidence="7" id="KW-0472">Membrane</keyword>
<evidence type="ECO:0000256" key="5">
    <source>
        <dbReference type="ARBA" id="ARBA00022989"/>
    </source>
</evidence>
<evidence type="ECO:0000256" key="2">
    <source>
        <dbReference type="ARBA" id="ARBA00007296"/>
    </source>
</evidence>
<keyword evidence="10" id="KW-1185">Reference proteome</keyword>
<dbReference type="InterPro" id="IPR035921">
    <property type="entry name" value="F/V-ATP_Csub_sf"/>
</dbReference>
<dbReference type="Proteomes" id="UP000472272">
    <property type="component" value="Chromosome 7"/>
</dbReference>
<dbReference type="CDD" id="cd18178">
    <property type="entry name" value="ATP-synt_Vo_c_ATP6F_rpt2"/>
    <property type="match status" value="1"/>
</dbReference>
<evidence type="ECO:0000256" key="3">
    <source>
        <dbReference type="ARBA" id="ARBA00022448"/>
    </source>
</evidence>